<dbReference type="Proteomes" id="UP000014500">
    <property type="component" value="Unassembled WGS sequence"/>
</dbReference>
<reference evidence="6" key="1">
    <citation type="submission" date="2011-05" db="EMBL/GenBank/DDBJ databases">
        <authorList>
            <person name="Richards S.R."/>
            <person name="Qu J."/>
            <person name="Jiang H."/>
            <person name="Jhangiani S.N."/>
            <person name="Agravi P."/>
            <person name="Goodspeed R."/>
            <person name="Gross S."/>
            <person name="Mandapat C."/>
            <person name="Jackson L."/>
            <person name="Mathew T."/>
            <person name="Pu L."/>
            <person name="Thornton R."/>
            <person name="Saada N."/>
            <person name="Wilczek-Boney K.B."/>
            <person name="Lee S."/>
            <person name="Kovar C."/>
            <person name="Wu Y."/>
            <person name="Scherer S.E."/>
            <person name="Worley K.C."/>
            <person name="Muzny D.M."/>
            <person name="Gibbs R."/>
        </authorList>
    </citation>
    <scope>NUCLEOTIDE SEQUENCE</scope>
    <source>
        <strain evidence="6">Brora</strain>
    </source>
</reference>
<feature type="domain" description="Fibronectin type-III" evidence="4">
    <location>
        <begin position="287"/>
        <end position="384"/>
    </location>
</feature>
<dbReference type="Pfam" id="PF13927">
    <property type="entry name" value="Ig_3"/>
    <property type="match status" value="1"/>
</dbReference>
<evidence type="ECO:0000313" key="6">
    <source>
        <dbReference type="Proteomes" id="UP000014500"/>
    </source>
</evidence>
<dbReference type="HOGENOM" id="CLU_049960_0_0_1"/>
<dbReference type="AlphaFoldDB" id="T1J3N4"/>
<dbReference type="SMART" id="SM00409">
    <property type="entry name" value="IG"/>
    <property type="match status" value="3"/>
</dbReference>
<keyword evidence="6" id="KW-1185">Reference proteome</keyword>
<dbReference type="InterPro" id="IPR036179">
    <property type="entry name" value="Ig-like_dom_sf"/>
</dbReference>
<dbReference type="InterPro" id="IPR003598">
    <property type="entry name" value="Ig_sub2"/>
</dbReference>
<name>T1J3N4_STRMM</name>
<evidence type="ECO:0000259" key="4">
    <source>
        <dbReference type="PROSITE" id="PS50853"/>
    </source>
</evidence>
<dbReference type="InterPro" id="IPR036116">
    <property type="entry name" value="FN3_sf"/>
</dbReference>
<dbReference type="InterPro" id="IPR007110">
    <property type="entry name" value="Ig-like_dom"/>
</dbReference>
<dbReference type="InterPro" id="IPR003599">
    <property type="entry name" value="Ig_sub"/>
</dbReference>
<dbReference type="GO" id="GO:0009653">
    <property type="term" value="P:anatomical structure morphogenesis"/>
    <property type="evidence" value="ECO:0007669"/>
    <property type="project" value="UniProtKB-ARBA"/>
</dbReference>
<protein>
    <submittedName>
        <fullName evidence="5">Uncharacterized protein</fullName>
    </submittedName>
</protein>
<dbReference type="GO" id="GO:0030154">
    <property type="term" value="P:cell differentiation"/>
    <property type="evidence" value="ECO:0007669"/>
    <property type="project" value="UniProtKB-ARBA"/>
</dbReference>
<keyword evidence="1" id="KW-0677">Repeat</keyword>
<dbReference type="PhylomeDB" id="T1J3N4"/>
<dbReference type="SMART" id="SM00060">
    <property type="entry name" value="FN3"/>
    <property type="match status" value="1"/>
</dbReference>
<dbReference type="InterPro" id="IPR013783">
    <property type="entry name" value="Ig-like_fold"/>
</dbReference>
<dbReference type="STRING" id="126957.T1J3N4"/>
<feature type="domain" description="Ig-like" evidence="3">
    <location>
        <begin position="12"/>
        <end position="100"/>
    </location>
</feature>
<dbReference type="EnsemblMetazoa" id="SMAR008202-RA">
    <property type="protein sequence ID" value="SMAR008202-PA"/>
    <property type="gene ID" value="SMAR008202"/>
</dbReference>
<reference evidence="5" key="2">
    <citation type="submission" date="2015-02" db="UniProtKB">
        <authorList>
            <consortium name="EnsemblMetazoa"/>
        </authorList>
    </citation>
    <scope>IDENTIFICATION</scope>
</reference>
<dbReference type="Pfam" id="PF07679">
    <property type="entry name" value="I-set"/>
    <property type="match status" value="1"/>
</dbReference>
<dbReference type="SUPFAM" id="SSF49265">
    <property type="entry name" value="Fibronectin type III"/>
    <property type="match status" value="1"/>
</dbReference>
<dbReference type="Gene3D" id="2.60.40.10">
    <property type="entry name" value="Immunoglobulins"/>
    <property type="match status" value="4"/>
</dbReference>
<evidence type="ECO:0000259" key="3">
    <source>
        <dbReference type="PROSITE" id="PS50835"/>
    </source>
</evidence>
<evidence type="ECO:0000256" key="1">
    <source>
        <dbReference type="ARBA" id="ARBA00022737"/>
    </source>
</evidence>
<keyword evidence="2" id="KW-1015">Disulfide bond</keyword>
<dbReference type="PROSITE" id="PS50853">
    <property type="entry name" value="FN3"/>
    <property type="match status" value="1"/>
</dbReference>
<evidence type="ECO:0000256" key="2">
    <source>
        <dbReference type="ARBA" id="ARBA00023157"/>
    </source>
</evidence>
<dbReference type="Pfam" id="PF00041">
    <property type="entry name" value="fn3"/>
    <property type="match status" value="1"/>
</dbReference>
<dbReference type="GO" id="GO:0098609">
    <property type="term" value="P:cell-cell adhesion"/>
    <property type="evidence" value="ECO:0007669"/>
    <property type="project" value="TreeGrafter"/>
</dbReference>
<dbReference type="eggNOG" id="KOG3510">
    <property type="taxonomic scope" value="Eukaryota"/>
</dbReference>
<dbReference type="InterPro" id="IPR013098">
    <property type="entry name" value="Ig_I-set"/>
</dbReference>
<dbReference type="PANTHER" id="PTHR44170:SF6">
    <property type="entry name" value="CONTACTIN"/>
    <property type="match status" value="1"/>
</dbReference>
<dbReference type="SUPFAM" id="SSF48726">
    <property type="entry name" value="Immunoglobulin"/>
    <property type="match status" value="3"/>
</dbReference>
<dbReference type="OMA" id="PNITWHF"/>
<dbReference type="InterPro" id="IPR003961">
    <property type="entry name" value="FN3_dom"/>
</dbReference>
<sequence>FPGLSEETEDGPILFSPILTQKYVFVDDRFFVSCYAREGVNAVRITWKNPIREITEKIGRLHVEEGNMPPGGVDIIFEKVTLRDQGRYHCSAIVDGKEVSKSFELHVYKRVSFIDTPPIQYAPEGSNQLIRCDASGQPSPNVTWHRVNGTSITADNKKFHETPEGLVIRNVTRQDGGVYLCRGSLVTKYMSHFNMTEIKVIVQYEPEWKAGQPAEAYSFIGGMVNLTCEADGEPAPNYEWLKSFIPITSDESKQIYYEDKKTILEISVETSDFDYFTCSAFNDLGKKPGKPQVNVEADVDKLMLKIEAPEEGVEQLQLIGYKVEYKKEDQEWEESSFQEFFIDDADFVLDDLDQDTLYKVRVAARNEAGLGDFTDEQSKRTLKMMAQPINQHTSTSPKIVLGLLPFISIIILGLDL</sequence>
<evidence type="ECO:0000313" key="5">
    <source>
        <dbReference type="EnsemblMetazoa" id="SMAR008202-PA"/>
    </source>
</evidence>
<dbReference type="SMART" id="SM00408">
    <property type="entry name" value="IGc2"/>
    <property type="match status" value="2"/>
</dbReference>
<feature type="domain" description="Ig-like" evidence="3">
    <location>
        <begin position="206"/>
        <end position="296"/>
    </location>
</feature>
<dbReference type="PROSITE" id="PS50835">
    <property type="entry name" value="IG_LIKE"/>
    <property type="match status" value="3"/>
</dbReference>
<feature type="domain" description="Ig-like" evidence="3">
    <location>
        <begin position="109"/>
        <end position="191"/>
    </location>
</feature>
<organism evidence="5 6">
    <name type="scientific">Strigamia maritima</name>
    <name type="common">European centipede</name>
    <name type="synonym">Geophilus maritimus</name>
    <dbReference type="NCBI Taxonomy" id="126957"/>
    <lineage>
        <taxon>Eukaryota</taxon>
        <taxon>Metazoa</taxon>
        <taxon>Ecdysozoa</taxon>
        <taxon>Arthropoda</taxon>
        <taxon>Myriapoda</taxon>
        <taxon>Chilopoda</taxon>
        <taxon>Pleurostigmophora</taxon>
        <taxon>Geophilomorpha</taxon>
        <taxon>Linotaeniidae</taxon>
        <taxon>Strigamia</taxon>
    </lineage>
</organism>
<dbReference type="CDD" id="cd00063">
    <property type="entry name" value="FN3"/>
    <property type="match status" value="1"/>
</dbReference>
<proteinExistence type="predicted"/>
<dbReference type="EMBL" id="JH431829">
    <property type="status" value="NOT_ANNOTATED_CDS"/>
    <property type="molecule type" value="Genomic_DNA"/>
</dbReference>
<dbReference type="PANTHER" id="PTHR44170">
    <property type="entry name" value="PROTEIN SIDEKICK"/>
    <property type="match status" value="1"/>
</dbReference>
<accession>T1J3N4</accession>